<evidence type="ECO:0000259" key="5">
    <source>
        <dbReference type="PROSITE" id="PS50057"/>
    </source>
</evidence>
<evidence type="ECO:0000313" key="9">
    <source>
        <dbReference type="Proteomes" id="UP000076858"/>
    </source>
</evidence>
<feature type="transmembrane region" description="Helical" evidence="4">
    <location>
        <begin position="609"/>
        <end position="631"/>
    </location>
</feature>
<dbReference type="EMBL" id="GDIP01215775">
    <property type="protein sequence ID" value="JAJ07627.1"/>
    <property type="molecule type" value="Transcribed_RNA"/>
</dbReference>
<dbReference type="InterPro" id="IPR014352">
    <property type="entry name" value="FERM/acyl-CoA-bd_prot_sf"/>
</dbReference>
<keyword evidence="9" id="KW-1185">Reference proteome</keyword>
<keyword evidence="4" id="KW-0472">Membrane</keyword>
<evidence type="ECO:0000256" key="1">
    <source>
        <dbReference type="ARBA" id="ARBA00004282"/>
    </source>
</evidence>
<dbReference type="Pfam" id="PF09380">
    <property type="entry name" value="FERM_C"/>
    <property type="match status" value="1"/>
</dbReference>
<dbReference type="FunFam" id="1.20.80.10:FF:000032">
    <property type="entry name" value="FERM domain-containing protein"/>
    <property type="match status" value="1"/>
</dbReference>
<keyword evidence="2" id="KW-0965">Cell junction</keyword>
<dbReference type="CDD" id="cd13192">
    <property type="entry name" value="FERM_C_FRMD3_FRMD5"/>
    <property type="match status" value="1"/>
</dbReference>
<evidence type="ECO:0000313" key="6">
    <source>
        <dbReference type="EMBL" id="JAI95422.1"/>
    </source>
</evidence>
<reference evidence="7" key="2">
    <citation type="submission" date="2015-10" db="EMBL/GenBank/DDBJ databases">
        <title>EvidentialGene: Evidence-directed Construction of Complete mRNA Transcriptomes without Genomes.</title>
        <authorList>
            <person name="Gilbert D.G."/>
        </authorList>
    </citation>
    <scope>NUCLEOTIDE SEQUENCE</scope>
</reference>
<dbReference type="InterPro" id="IPR011993">
    <property type="entry name" value="PH-like_dom_sf"/>
</dbReference>
<reference evidence="8 9" key="4">
    <citation type="submission" date="2016-03" db="EMBL/GenBank/DDBJ databases">
        <title>EvidentialGene: Evidence-directed Construction of Genes on Genomes.</title>
        <authorList>
            <person name="Gilbert D.G."/>
            <person name="Choi J.-H."/>
            <person name="Mockaitis K."/>
            <person name="Colbourne J."/>
            <person name="Pfrender M."/>
        </authorList>
    </citation>
    <scope>NUCLEOTIDE SEQUENCE [LARGE SCALE GENOMIC DNA]</scope>
    <source>
        <strain evidence="8 9">Xinb3</strain>
        <tissue evidence="8">Complete organism</tissue>
    </source>
</reference>
<evidence type="ECO:0000313" key="8">
    <source>
        <dbReference type="EMBL" id="KZS07464.1"/>
    </source>
</evidence>
<reference evidence="6" key="3">
    <citation type="submission" date="2015-10" db="EMBL/GenBank/DDBJ databases">
        <authorList>
            <person name="Gilbert D.G."/>
        </authorList>
    </citation>
    <scope>NUCLEOTIDE SEQUENCE</scope>
</reference>
<dbReference type="GO" id="GO:0048731">
    <property type="term" value="P:system development"/>
    <property type="evidence" value="ECO:0007669"/>
    <property type="project" value="UniProtKB-ARBA"/>
</dbReference>
<protein>
    <submittedName>
        <fullName evidence="6 8">FERM domain-containing protein</fullName>
    </submittedName>
</protein>
<accession>A0A0P5ANE6</accession>
<dbReference type="Gene3D" id="2.30.29.30">
    <property type="entry name" value="Pleckstrin-homology domain (PH domain)/Phosphotyrosine-binding domain (PTB)"/>
    <property type="match status" value="1"/>
</dbReference>
<dbReference type="Pfam" id="PF09379">
    <property type="entry name" value="FERM_N"/>
    <property type="match status" value="1"/>
</dbReference>
<evidence type="ECO:0000256" key="2">
    <source>
        <dbReference type="ARBA" id="ARBA00022949"/>
    </source>
</evidence>
<evidence type="ECO:0000313" key="7">
    <source>
        <dbReference type="EMBL" id="JAN86425.1"/>
    </source>
</evidence>
<dbReference type="PANTHER" id="PTHR23280:SF32">
    <property type="entry name" value="FI22325P1"/>
    <property type="match status" value="1"/>
</dbReference>
<dbReference type="FunFam" id="3.10.20.90:FF:000002">
    <property type="entry name" value="Erythrocyte protein band 4.1-like 3"/>
    <property type="match status" value="1"/>
</dbReference>
<dbReference type="EMBL" id="GDIQ01008312">
    <property type="protein sequence ID" value="JAN86425.1"/>
    <property type="molecule type" value="Transcribed_RNA"/>
</dbReference>
<dbReference type="InterPro" id="IPR019749">
    <property type="entry name" value="Band_41_domain"/>
</dbReference>
<gene>
    <name evidence="8" type="ORF">APZ42_028584</name>
</gene>
<feature type="region of interest" description="Disordered" evidence="3">
    <location>
        <begin position="346"/>
        <end position="429"/>
    </location>
</feature>
<dbReference type="STRING" id="35525.A0A0P5ANE6"/>
<dbReference type="FunFam" id="2.30.29.30:FF:000381">
    <property type="entry name" value="FERM domain-containing protein"/>
    <property type="match status" value="1"/>
</dbReference>
<dbReference type="SMART" id="SM01196">
    <property type="entry name" value="FERM_C"/>
    <property type="match status" value="1"/>
</dbReference>
<dbReference type="SUPFAM" id="SSF54236">
    <property type="entry name" value="Ubiquitin-like"/>
    <property type="match status" value="1"/>
</dbReference>
<evidence type="ECO:0000256" key="3">
    <source>
        <dbReference type="SAM" id="MobiDB-lite"/>
    </source>
</evidence>
<dbReference type="Proteomes" id="UP000076858">
    <property type="component" value="Unassembled WGS sequence"/>
</dbReference>
<dbReference type="GO" id="GO:0009887">
    <property type="term" value="P:animal organ morphogenesis"/>
    <property type="evidence" value="ECO:0007669"/>
    <property type="project" value="UniProtKB-ARBA"/>
</dbReference>
<dbReference type="PROSITE" id="PS50057">
    <property type="entry name" value="FERM_3"/>
    <property type="match status" value="1"/>
</dbReference>
<dbReference type="InterPro" id="IPR018979">
    <property type="entry name" value="FERM_N"/>
</dbReference>
<dbReference type="GO" id="GO:0031032">
    <property type="term" value="P:actomyosin structure organization"/>
    <property type="evidence" value="ECO:0007669"/>
    <property type="project" value="TreeGrafter"/>
</dbReference>
<dbReference type="CDD" id="cd14473">
    <property type="entry name" value="FERM_B-lobe"/>
    <property type="match status" value="1"/>
</dbReference>
<dbReference type="InterPro" id="IPR019748">
    <property type="entry name" value="FERM_central"/>
</dbReference>
<dbReference type="SUPFAM" id="SSF47031">
    <property type="entry name" value="Second domain of FERM"/>
    <property type="match status" value="1"/>
</dbReference>
<organism evidence="8 9">
    <name type="scientific">Daphnia magna</name>
    <dbReference type="NCBI Taxonomy" id="35525"/>
    <lineage>
        <taxon>Eukaryota</taxon>
        <taxon>Metazoa</taxon>
        <taxon>Ecdysozoa</taxon>
        <taxon>Arthropoda</taxon>
        <taxon>Crustacea</taxon>
        <taxon>Branchiopoda</taxon>
        <taxon>Diplostraca</taxon>
        <taxon>Cladocera</taxon>
        <taxon>Anomopoda</taxon>
        <taxon>Daphniidae</taxon>
        <taxon>Daphnia</taxon>
    </lineage>
</organism>
<feature type="region of interest" description="Disordered" evidence="3">
    <location>
        <begin position="497"/>
        <end position="557"/>
    </location>
</feature>
<dbReference type="EMBL" id="LRGB01002451">
    <property type="protein sequence ID" value="KZS07464.1"/>
    <property type="molecule type" value="Genomic_DNA"/>
</dbReference>
<dbReference type="InterPro" id="IPR029071">
    <property type="entry name" value="Ubiquitin-like_domsf"/>
</dbReference>
<dbReference type="GO" id="GO:0071944">
    <property type="term" value="C:cell periphery"/>
    <property type="evidence" value="ECO:0007669"/>
    <property type="project" value="UniProtKB-ARBA"/>
</dbReference>
<feature type="compositionally biased region" description="Polar residues" evidence="3">
    <location>
        <begin position="497"/>
        <end position="509"/>
    </location>
</feature>
<evidence type="ECO:0000256" key="4">
    <source>
        <dbReference type="SAM" id="Phobius"/>
    </source>
</evidence>
<comment type="subcellular location">
    <subcellularLocation>
        <location evidence="1">Cell junction</location>
    </subcellularLocation>
</comment>
<dbReference type="GO" id="GO:0005856">
    <property type="term" value="C:cytoskeleton"/>
    <property type="evidence" value="ECO:0007669"/>
    <property type="project" value="TreeGrafter"/>
</dbReference>
<dbReference type="PANTHER" id="PTHR23280">
    <property type="entry name" value="4.1 G PROTEIN"/>
    <property type="match status" value="1"/>
</dbReference>
<dbReference type="Gene3D" id="1.20.80.10">
    <property type="match status" value="1"/>
</dbReference>
<dbReference type="Gene3D" id="3.10.20.90">
    <property type="entry name" value="Phosphatidylinositol 3-kinase Catalytic Subunit, Chain A, domain 1"/>
    <property type="match status" value="1"/>
</dbReference>
<dbReference type="InterPro" id="IPR000299">
    <property type="entry name" value="FERM_domain"/>
</dbReference>
<name>A0A0P5ANE6_9CRUS</name>
<dbReference type="Pfam" id="PF00373">
    <property type="entry name" value="FERM_M"/>
    <property type="match status" value="1"/>
</dbReference>
<feature type="compositionally biased region" description="Acidic residues" evidence="3">
    <location>
        <begin position="381"/>
        <end position="392"/>
    </location>
</feature>
<dbReference type="EMBL" id="GDIP01227979">
    <property type="protein sequence ID" value="JAI95422.1"/>
    <property type="molecule type" value="Transcribed_RNA"/>
</dbReference>
<dbReference type="SUPFAM" id="SSF50729">
    <property type="entry name" value="PH domain-like"/>
    <property type="match status" value="1"/>
</dbReference>
<dbReference type="InterPro" id="IPR018980">
    <property type="entry name" value="FERM_PH-like_C"/>
</dbReference>
<dbReference type="PRINTS" id="PR00935">
    <property type="entry name" value="BAND41"/>
</dbReference>
<dbReference type="CDD" id="cd17102">
    <property type="entry name" value="FERM_F1_FRMD3"/>
    <property type="match status" value="1"/>
</dbReference>
<dbReference type="SMART" id="SM00295">
    <property type="entry name" value="B41"/>
    <property type="match status" value="1"/>
</dbReference>
<reference evidence="6" key="1">
    <citation type="submission" date="2015-10" db="EMBL/GenBank/DDBJ databases">
        <title>Daphnia magna gene sets from two clonal populations assembled and annotated with EvidentialGene.</title>
        <authorList>
            <person name="Gilbert D."/>
            <person name="Podicheti R."/>
            <person name="Orsini L."/>
            <person name="Colbourne J."/>
            <person name="Pfrender M."/>
        </authorList>
    </citation>
    <scope>NUCLEOTIDE SEQUENCE</scope>
</reference>
<feature type="compositionally biased region" description="Basic and acidic residues" evidence="3">
    <location>
        <begin position="511"/>
        <end position="525"/>
    </location>
</feature>
<dbReference type="AlphaFoldDB" id="A0A0P5ANE6"/>
<feature type="compositionally biased region" description="Basic and acidic residues" evidence="3">
    <location>
        <begin position="351"/>
        <end position="360"/>
    </location>
</feature>
<feature type="compositionally biased region" description="Low complexity" evidence="3">
    <location>
        <begin position="527"/>
        <end position="540"/>
    </location>
</feature>
<dbReference type="InterPro" id="IPR035963">
    <property type="entry name" value="FERM_2"/>
</dbReference>
<dbReference type="OrthoDB" id="6266673at2759"/>
<proteinExistence type="predicted"/>
<keyword evidence="4" id="KW-1133">Transmembrane helix</keyword>
<dbReference type="GO" id="GO:0070161">
    <property type="term" value="C:anchoring junction"/>
    <property type="evidence" value="ECO:0007669"/>
    <property type="project" value="UniProtKB-SubCell"/>
</dbReference>
<keyword evidence="4" id="KW-0812">Transmembrane</keyword>
<feature type="domain" description="FERM" evidence="5">
    <location>
        <begin position="14"/>
        <end position="304"/>
    </location>
</feature>
<sequence length="668" mass="76129">MLKFSSKSDVNAECKCIVRLLDDSEVIECDIQPRCKAQYLLDYVCQQLDVVEKDYFGLRYVDHHKQRKWFDFTKSVANQVRDAHNLVLCFRVKFYPPDPMRLQEATRYQLYLQLKRDLQHGRLYSPGPGHDLAFLAALCLQEELGDYDPERHLPGYVSDMNLVLNQSEKLENQVEEFHSGRVGALVGISASQAVNAFLKKAATLDTYGVDPHPVKDPRGARLYIGTNHSGVATFYNGRRTHHFRWIDISKLNYEGKMFIIHLIIMEDARTKKKHTVGFKCATSSACRHLWRYSVEQRIFFTFTSSAEIPAVVTGGSFFSRGSKVRYSGRVERELALEEVALLAAAAASQEHPTDPADRRNRSATYASRRSTSEPISGDGFEYADDEEETDDLSFDRHRSMERTTPNGSRRRNHNDEPLPRQRHRQHDQDVLEGHDSYEASSCGSGASQDDRSDVASWVALDLRGLPRHHLQHQQPHHSNGYDTLTIDSDFYGYAGSTTGSTAADPNSWSLHPDHDHQWRERDHSGSRHSASPAHYSSSSSRYKDEPSDGWSDSVPRQRRRRELKLSEQVLRAAIPLLPPGGGSLIPAGQSPSGPLQHVQHPCKMWTKRFLLLGTSLFTAFSFMALTLILVYETDFHWAIHLRHWPEMVFIQRHLYIPLRNLFPIGSSS</sequence>